<accession>A0AAV4R930</accession>
<organism evidence="1 2">
    <name type="scientific">Caerostris darwini</name>
    <dbReference type="NCBI Taxonomy" id="1538125"/>
    <lineage>
        <taxon>Eukaryota</taxon>
        <taxon>Metazoa</taxon>
        <taxon>Ecdysozoa</taxon>
        <taxon>Arthropoda</taxon>
        <taxon>Chelicerata</taxon>
        <taxon>Arachnida</taxon>
        <taxon>Araneae</taxon>
        <taxon>Araneomorphae</taxon>
        <taxon>Entelegynae</taxon>
        <taxon>Araneoidea</taxon>
        <taxon>Araneidae</taxon>
        <taxon>Caerostris</taxon>
    </lineage>
</organism>
<dbReference type="Proteomes" id="UP001054837">
    <property type="component" value="Unassembled WGS sequence"/>
</dbReference>
<evidence type="ECO:0000313" key="1">
    <source>
        <dbReference type="EMBL" id="GIY17136.1"/>
    </source>
</evidence>
<dbReference type="EMBL" id="BPLQ01005774">
    <property type="protein sequence ID" value="GIY17136.1"/>
    <property type="molecule type" value="Genomic_DNA"/>
</dbReference>
<evidence type="ECO:0000313" key="2">
    <source>
        <dbReference type="Proteomes" id="UP001054837"/>
    </source>
</evidence>
<protein>
    <submittedName>
        <fullName evidence="1">Uncharacterized protein</fullName>
    </submittedName>
</protein>
<proteinExistence type="predicted"/>
<sequence>METLLGWSLMGKLENEVKNDSYMTVLSLHVNNKSISDLWSLDTLGILDTADKQSQMEIEKETEKLFLNSVKQNEDGRYVVSLPWLEDHPVLPSNKGLSEKRLKNTVDRIKNLGILRDYENVFEDWKKEGATLNHLLDGAPDCYKMTAQHLQKSMYVDNCVASVKSEADLTKFINESREIMALGKFELRGWQHNSFESLRDNCNESQNASPILQDIPVLGLLWNIERDTLKIDVRNDTQSKSVKVTKRYILSKCHKIFDPIGITAPITLIPKILLQETWKIKANWDDILPEEIAHKFEKWDRQLHQLNKLEIPRWIQGHKNSKHSLHIGAIGLLHRLEACQNYLH</sequence>
<dbReference type="AlphaFoldDB" id="A0AAV4R930"/>
<reference evidence="1 2" key="1">
    <citation type="submission" date="2021-06" db="EMBL/GenBank/DDBJ databases">
        <title>Caerostris darwini draft genome.</title>
        <authorList>
            <person name="Kono N."/>
            <person name="Arakawa K."/>
        </authorList>
    </citation>
    <scope>NUCLEOTIDE SEQUENCE [LARGE SCALE GENOMIC DNA]</scope>
</reference>
<dbReference type="Pfam" id="PF05380">
    <property type="entry name" value="Peptidase_A17"/>
    <property type="match status" value="1"/>
</dbReference>
<comment type="caution">
    <text evidence="1">The sequence shown here is derived from an EMBL/GenBank/DDBJ whole genome shotgun (WGS) entry which is preliminary data.</text>
</comment>
<dbReference type="PANTHER" id="PTHR47331">
    <property type="entry name" value="PHD-TYPE DOMAIN-CONTAINING PROTEIN"/>
    <property type="match status" value="1"/>
</dbReference>
<gene>
    <name evidence="1" type="ORF">CDAR_599851</name>
</gene>
<keyword evidence="2" id="KW-1185">Reference proteome</keyword>
<name>A0AAV4R930_9ARAC</name>
<dbReference type="InterPro" id="IPR008042">
    <property type="entry name" value="Retrotrans_Pao"/>
</dbReference>